<dbReference type="EMBL" id="AAHBKJ010000101">
    <property type="protein sequence ID" value="EBU2437940.1"/>
    <property type="molecule type" value="Genomic_DNA"/>
</dbReference>
<comment type="caution">
    <text evidence="2">The sequence shown here is derived from an EMBL/GenBank/DDBJ whole genome shotgun (WGS) entry which is preliminary data.</text>
</comment>
<keyword evidence="1" id="KW-0812">Transmembrane</keyword>
<accession>A0A5V4LHI8</accession>
<protein>
    <submittedName>
        <fullName evidence="2">Uncharacterized protein</fullName>
    </submittedName>
</protein>
<reference evidence="2" key="1">
    <citation type="submission" date="2018-07" db="EMBL/GenBank/DDBJ databases">
        <authorList>
            <consortium name="GenomeTrakr network: Whole genome sequencing for foodborne pathogen traceback"/>
        </authorList>
    </citation>
    <scope>NUCLEOTIDE SEQUENCE</scope>
    <source>
        <strain evidence="2">CFSAN070570</strain>
    </source>
</reference>
<keyword evidence="1" id="KW-0472">Membrane</keyword>
<sequence length="167" mass="19073">MTEFLEKMFDRVYSEKDFSINIAIFVSGIAGVTCYLILHDYVLTLFSFIIVFPVVKIIAGGLYLRIITLKGEAVAEKRLAMLYNSLTGREKEVVMHFVTHGGSVMTWGQMNRLDDPEPGVESLARRGLLNTSVTMDGMRETFELDLTLFNYAYNYHPHQEKMLTSEE</sequence>
<gene>
    <name evidence="2" type="ORF">CRJ19_23790</name>
</gene>
<feature type="transmembrane region" description="Helical" evidence="1">
    <location>
        <begin position="20"/>
        <end position="38"/>
    </location>
</feature>
<keyword evidence="1" id="KW-1133">Transmembrane helix</keyword>
<evidence type="ECO:0000313" key="2">
    <source>
        <dbReference type="EMBL" id="EBU2437940.1"/>
    </source>
</evidence>
<organism evidence="2">
    <name type="scientific">Salmonella enterica</name>
    <name type="common">Salmonella choleraesuis</name>
    <dbReference type="NCBI Taxonomy" id="28901"/>
    <lineage>
        <taxon>Bacteria</taxon>
        <taxon>Pseudomonadati</taxon>
        <taxon>Pseudomonadota</taxon>
        <taxon>Gammaproteobacteria</taxon>
        <taxon>Enterobacterales</taxon>
        <taxon>Enterobacteriaceae</taxon>
        <taxon>Salmonella</taxon>
    </lineage>
</organism>
<dbReference type="AlphaFoldDB" id="A0A5V4LHI8"/>
<evidence type="ECO:0000256" key="1">
    <source>
        <dbReference type="SAM" id="Phobius"/>
    </source>
</evidence>
<proteinExistence type="predicted"/>
<feature type="transmembrane region" description="Helical" evidence="1">
    <location>
        <begin position="44"/>
        <end position="64"/>
    </location>
</feature>
<name>A0A5V4LHI8_SALER</name>